<feature type="region of interest" description="Disordered" evidence="8">
    <location>
        <begin position="1"/>
        <end position="32"/>
    </location>
</feature>
<dbReference type="Gene3D" id="1.10.1670.10">
    <property type="entry name" value="Helix-hairpin-Helix base-excision DNA repair enzymes (C-terminal)"/>
    <property type="match status" value="1"/>
</dbReference>
<evidence type="ECO:0000256" key="5">
    <source>
        <dbReference type="ARBA" id="ARBA00023004"/>
    </source>
</evidence>
<evidence type="ECO:0000256" key="7">
    <source>
        <dbReference type="ARBA" id="ARBA00023295"/>
    </source>
</evidence>
<dbReference type="InterPro" id="IPR003265">
    <property type="entry name" value="HhH-GPD_domain"/>
</dbReference>
<dbReference type="SMART" id="SM00478">
    <property type="entry name" value="ENDO3c"/>
    <property type="match status" value="1"/>
</dbReference>
<keyword evidence="2" id="KW-0479">Metal-binding</keyword>
<keyword evidence="3" id="KW-0227">DNA damage</keyword>
<sequence>MLSSPAPRVRPSKKVMGSKPGAPAVTGGGEPAQAASASARRGVAARSMAVLPIGLGGPHSMAAAWRVTGGRWRTFPLRSKADRMQGAFDFAAADLRRWRDALVRAFGPPPTGPRRSPVGQLVKSILSARTRDAVSGAAFDALVARYPDWRRVADAPVGEIAATVAEVTFAEDKAAYVRAALRRVGRERPDFDLDFLRELPLADALAWLERLPGVGRKVAATTLNASTLDRPVAIVDTHDLRVLGRLGFVRPGADARAASEAVTAAMPNWSGEEFLLFHLLLKRLGQVICRWDTPECGRCPLREDCPTGRAVTG</sequence>
<keyword evidence="11" id="KW-1185">Reference proteome</keyword>
<dbReference type="Pfam" id="PF00730">
    <property type="entry name" value="HhH-GPD"/>
    <property type="match status" value="1"/>
</dbReference>
<evidence type="ECO:0000256" key="8">
    <source>
        <dbReference type="SAM" id="MobiDB-lite"/>
    </source>
</evidence>
<gene>
    <name evidence="10" type="ORF">CKY28_12350</name>
</gene>
<feature type="domain" description="HhH-GPD" evidence="9">
    <location>
        <begin position="126"/>
        <end position="287"/>
    </location>
</feature>
<evidence type="ECO:0000256" key="3">
    <source>
        <dbReference type="ARBA" id="ARBA00022763"/>
    </source>
</evidence>
<evidence type="ECO:0000256" key="4">
    <source>
        <dbReference type="ARBA" id="ARBA00022801"/>
    </source>
</evidence>
<accession>A0A2A2SCC2</accession>
<dbReference type="InterPro" id="IPR023170">
    <property type="entry name" value="HhH_base_excis_C"/>
</dbReference>
<dbReference type="GO" id="GO:0004519">
    <property type="term" value="F:endonuclease activity"/>
    <property type="evidence" value="ECO:0007669"/>
    <property type="project" value="UniProtKB-KW"/>
</dbReference>
<evidence type="ECO:0000313" key="11">
    <source>
        <dbReference type="Proteomes" id="UP000218151"/>
    </source>
</evidence>
<dbReference type="AlphaFoldDB" id="A0A2A2SCC2"/>
<reference evidence="11" key="1">
    <citation type="submission" date="2017-09" db="EMBL/GenBank/DDBJ databases">
        <authorList>
            <person name="Feng G."/>
            <person name="Zhu H."/>
        </authorList>
    </citation>
    <scope>NUCLEOTIDE SEQUENCE [LARGE SCALE GENOMIC DNA]</scope>
    <source>
        <strain evidence="11">1PNM-20</strain>
    </source>
</reference>
<proteinExistence type="predicted"/>
<protein>
    <submittedName>
        <fullName evidence="10">Endonuclease</fullName>
    </submittedName>
</protein>
<dbReference type="PANTHER" id="PTHR10359">
    <property type="entry name" value="A/G-SPECIFIC ADENINE GLYCOSYLASE/ENDONUCLEASE III"/>
    <property type="match status" value="1"/>
</dbReference>
<keyword evidence="4" id="KW-0378">Hydrolase</keyword>
<dbReference type="GO" id="GO:0046872">
    <property type="term" value="F:metal ion binding"/>
    <property type="evidence" value="ECO:0007669"/>
    <property type="project" value="UniProtKB-KW"/>
</dbReference>
<keyword evidence="6" id="KW-0411">Iron-sulfur</keyword>
<dbReference type="Proteomes" id="UP000218151">
    <property type="component" value="Unassembled WGS sequence"/>
</dbReference>
<keyword evidence="10" id="KW-0540">Nuclease</keyword>
<dbReference type="Gene3D" id="1.10.340.30">
    <property type="entry name" value="Hypothetical protein, domain 2"/>
    <property type="match status" value="1"/>
</dbReference>
<dbReference type="GO" id="GO:0019104">
    <property type="term" value="F:DNA N-glycosylase activity"/>
    <property type="evidence" value="ECO:0007669"/>
    <property type="project" value="TreeGrafter"/>
</dbReference>
<dbReference type="GO" id="GO:0051539">
    <property type="term" value="F:4 iron, 4 sulfur cluster binding"/>
    <property type="evidence" value="ECO:0007669"/>
    <property type="project" value="UniProtKB-KW"/>
</dbReference>
<evidence type="ECO:0000256" key="1">
    <source>
        <dbReference type="ARBA" id="ARBA00022485"/>
    </source>
</evidence>
<keyword evidence="10" id="KW-0255">Endonuclease</keyword>
<evidence type="ECO:0000313" key="10">
    <source>
        <dbReference type="EMBL" id="PAX06863.1"/>
    </source>
</evidence>
<organism evidence="10 11">
    <name type="scientific">Sphingomonas lenta</name>
    <dbReference type="NCBI Taxonomy" id="1141887"/>
    <lineage>
        <taxon>Bacteria</taxon>
        <taxon>Pseudomonadati</taxon>
        <taxon>Pseudomonadota</taxon>
        <taxon>Alphaproteobacteria</taxon>
        <taxon>Sphingomonadales</taxon>
        <taxon>Sphingomonadaceae</taxon>
        <taxon>Sphingomonas</taxon>
    </lineage>
</organism>
<evidence type="ECO:0000259" key="9">
    <source>
        <dbReference type="SMART" id="SM00478"/>
    </source>
</evidence>
<evidence type="ECO:0000256" key="2">
    <source>
        <dbReference type="ARBA" id="ARBA00022723"/>
    </source>
</evidence>
<dbReference type="GO" id="GO:0006285">
    <property type="term" value="P:base-excision repair, AP site formation"/>
    <property type="evidence" value="ECO:0007669"/>
    <property type="project" value="TreeGrafter"/>
</dbReference>
<dbReference type="SUPFAM" id="SSF48150">
    <property type="entry name" value="DNA-glycosylase"/>
    <property type="match status" value="1"/>
</dbReference>
<keyword evidence="5" id="KW-0408">Iron</keyword>
<keyword evidence="7" id="KW-0326">Glycosidase</keyword>
<comment type="caution">
    <text evidence="10">The sequence shown here is derived from an EMBL/GenBank/DDBJ whole genome shotgun (WGS) entry which is preliminary data.</text>
</comment>
<evidence type="ECO:0000256" key="6">
    <source>
        <dbReference type="ARBA" id="ARBA00023014"/>
    </source>
</evidence>
<dbReference type="InterPro" id="IPR011257">
    <property type="entry name" value="DNA_glycosylase"/>
</dbReference>
<keyword evidence="1" id="KW-0004">4Fe-4S</keyword>
<dbReference type="EMBL" id="NSLI01000004">
    <property type="protein sequence ID" value="PAX06863.1"/>
    <property type="molecule type" value="Genomic_DNA"/>
</dbReference>
<name>A0A2A2SCC2_9SPHN</name>
<dbReference type="CDD" id="cd00056">
    <property type="entry name" value="ENDO3c"/>
    <property type="match status" value="1"/>
</dbReference>
<dbReference type="OrthoDB" id="9800977at2"/>
<dbReference type="PANTHER" id="PTHR10359:SF18">
    <property type="entry name" value="ENDONUCLEASE III"/>
    <property type="match status" value="1"/>
</dbReference>